<organism evidence="2 3">
    <name type="scientific">Alicycliphilus denitrificans (strain DSM 14773 / CIP 107495 / K601)</name>
    <dbReference type="NCBI Taxonomy" id="596154"/>
    <lineage>
        <taxon>Bacteria</taxon>
        <taxon>Pseudomonadati</taxon>
        <taxon>Pseudomonadota</taxon>
        <taxon>Betaproteobacteria</taxon>
        <taxon>Burkholderiales</taxon>
        <taxon>Comamonadaceae</taxon>
        <taxon>Alicycliphilus</taxon>
    </lineage>
</organism>
<dbReference type="KEGG" id="adk:Alide2_4798"/>
<gene>
    <name evidence="2" type="ordered locus">Alide2_4798</name>
</gene>
<dbReference type="eggNOG" id="ENOG5033XMD">
    <property type="taxonomic scope" value="Bacteria"/>
</dbReference>
<keyword evidence="3" id="KW-1185">Reference proteome</keyword>
<dbReference type="HOGENOM" id="CLU_1096834_0_0_4"/>
<dbReference type="Proteomes" id="UP000007938">
    <property type="component" value="Plasmid pALIDE201"/>
</dbReference>
<reference evidence="2 3" key="1">
    <citation type="journal article" date="2011" name="J. Bacteriol.">
        <title>Genome Sequences of Alicycliphilus denitrificans Strains BC and K601T.</title>
        <authorList>
            <person name="Oosterkamp M.J."/>
            <person name="Veuskens T."/>
            <person name="Plugge C.M."/>
            <person name="Langenhoff A.A."/>
            <person name="Gerritse J."/>
            <person name="van Berkel W.J."/>
            <person name="Pieper D.H."/>
            <person name="Junca H."/>
            <person name="Goodwin L.A."/>
            <person name="Daligault H.E."/>
            <person name="Bruce D.C."/>
            <person name="Detter J.C."/>
            <person name="Tapia R."/>
            <person name="Han C.S."/>
            <person name="Land M.L."/>
            <person name="Hauser L.J."/>
            <person name="Smidt H."/>
            <person name="Stams A.J."/>
        </authorList>
    </citation>
    <scope>NUCLEOTIDE SEQUENCE [LARGE SCALE GENOMIC DNA]</scope>
    <source>
        <strain evidence="3">DSM 14773 / CIP 107495 / K601</strain>
        <plasmid evidence="2 3">pALIDE201</plasmid>
    </source>
</reference>
<evidence type="ECO:0008006" key="4">
    <source>
        <dbReference type="Google" id="ProtNLM"/>
    </source>
</evidence>
<name>F4GGX6_ALIDK</name>
<dbReference type="AlphaFoldDB" id="F4GGX6"/>
<reference evidence="2 3" key="2">
    <citation type="submission" date="2011-04" db="EMBL/GenBank/DDBJ databases">
        <title>Complete sequence of plasmid of Alicycliphilus denitrificans K601.</title>
        <authorList>
            <consortium name="US DOE Joint Genome Institute"/>
            <person name="Lucas S."/>
            <person name="Han J."/>
            <person name="Lapidus A."/>
            <person name="Cheng J.-F."/>
            <person name="Goodwin L."/>
            <person name="Pitluck S."/>
            <person name="Peters L."/>
            <person name="Zeytun A."/>
            <person name="Detter J.C."/>
            <person name="Han C."/>
            <person name="Tapia R."/>
            <person name="Land M."/>
            <person name="Hauser L."/>
            <person name="Kyrpides N."/>
            <person name="Ivanova N."/>
            <person name="Mikhailova N."/>
            <person name="Pagani I."/>
            <person name="Oosterkamp M."/>
            <person name="Pieper D."/>
            <person name="van Berkel W."/>
            <person name="Langenhoff A."/>
            <person name="Smidt H."/>
            <person name="Stams A."/>
            <person name="Woyke T."/>
        </authorList>
    </citation>
    <scope>NUCLEOTIDE SEQUENCE [LARGE SCALE GENOMIC DNA]</scope>
    <source>
        <strain evidence="3">DSM 14773 / CIP 107495 / K601</strain>
        <plasmid evidence="2 3">pALIDE201</plasmid>
    </source>
</reference>
<evidence type="ECO:0000313" key="2">
    <source>
        <dbReference type="EMBL" id="AEB87096.1"/>
    </source>
</evidence>
<dbReference type="OrthoDB" id="8912112at2"/>
<protein>
    <recommendedName>
        <fullName evidence="4">Lipoprotein</fullName>
    </recommendedName>
</protein>
<evidence type="ECO:0000256" key="1">
    <source>
        <dbReference type="SAM" id="SignalP"/>
    </source>
</evidence>
<proteinExistence type="predicted"/>
<evidence type="ECO:0000313" key="3">
    <source>
        <dbReference type="Proteomes" id="UP000007938"/>
    </source>
</evidence>
<geneLocation type="plasmid" evidence="2 3">
    <name>pALIDE201</name>
</geneLocation>
<feature type="chain" id="PRO_5003314757" description="Lipoprotein" evidence="1">
    <location>
        <begin position="23"/>
        <end position="253"/>
    </location>
</feature>
<sequence length="253" mass="26057">MRHLPLYLLLTAAAGCALPALASSEAVPDDAPAAVAAATAATAAEVKVAITGRIDLTADRGRKVFIEFLASPKLTAAARASLASSGFELVDTREQADVVYELDGAFQALRPATRRTAEVRVGDYAENPAPLATKSGRGGSVMLSLNPLAMLIGTIASNVGNATGAQDSVNAATAGDPDGKCLSRCETWRYRQRNVVNLTRKEGSTEQKCSVLATAEDAELVPARLIQSSLAGLQEAAGLIVALGLSADPALAK</sequence>
<keyword evidence="2" id="KW-0614">Plasmid</keyword>
<dbReference type="EMBL" id="CP002658">
    <property type="protein sequence ID" value="AEB87096.1"/>
    <property type="molecule type" value="Genomic_DNA"/>
</dbReference>
<keyword evidence="1" id="KW-0732">Signal</keyword>
<feature type="signal peptide" evidence="1">
    <location>
        <begin position="1"/>
        <end position="22"/>
    </location>
</feature>
<accession>F4GGX6</accession>
<dbReference type="PROSITE" id="PS51257">
    <property type="entry name" value="PROKAR_LIPOPROTEIN"/>
    <property type="match status" value="1"/>
</dbReference>